<keyword evidence="2" id="KW-1185">Reference proteome</keyword>
<accession>A0ACC2PQQ6</accession>
<evidence type="ECO:0000313" key="2">
    <source>
        <dbReference type="Proteomes" id="UP001239111"/>
    </source>
</evidence>
<comment type="caution">
    <text evidence="1">The sequence shown here is derived from an EMBL/GenBank/DDBJ whole genome shotgun (WGS) entry which is preliminary data.</text>
</comment>
<protein>
    <submittedName>
        <fullName evidence="1">Uncharacterized protein</fullName>
    </submittedName>
</protein>
<name>A0ACC2PQQ6_9HYME</name>
<sequence>MDPFDKKSQPLVALAESLYSYSVPLRLGFVLVTNPSVMGTTFNIDAAVNDMFYFVLESRGPKDALSLLSRVSMVFSGTIDSFMILIRDSINIGRYLCKNIPFDVDIVFTITSNISQGVLRG</sequence>
<dbReference type="EMBL" id="CM056741">
    <property type="protein sequence ID" value="KAJ8685929.1"/>
    <property type="molecule type" value="Genomic_DNA"/>
</dbReference>
<reference evidence="1" key="1">
    <citation type="submission" date="2023-04" db="EMBL/GenBank/DDBJ databases">
        <title>A chromosome-level genome assembly of the parasitoid wasp Eretmocerus hayati.</title>
        <authorList>
            <person name="Zhong Y."/>
            <person name="Liu S."/>
            <person name="Liu Y."/>
        </authorList>
    </citation>
    <scope>NUCLEOTIDE SEQUENCE</scope>
    <source>
        <strain evidence="1">ZJU_SS_LIU_2023</strain>
    </source>
</reference>
<organism evidence="1 2">
    <name type="scientific">Eretmocerus hayati</name>
    <dbReference type="NCBI Taxonomy" id="131215"/>
    <lineage>
        <taxon>Eukaryota</taxon>
        <taxon>Metazoa</taxon>
        <taxon>Ecdysozoa</taxon>
        <taxon>Arthropoda</taxon>
        <taxon>Hexapoda</taxon>
        <taxon>Insecta</taxon>
        <taxon>Pterygota</taxon>
        <taxon>Neoptera</taxon>
        <taxon>Endopterygota</taxon>
        <taxon>Hymenoptera</taxon>
        <taxon>Apocrita</taxon>
        <taxon>Proctotrupomorpha</taxon>
        <taxon>Chalcidoidea</taxon>
        <taxon>Aphelinidae</taxon>
        <taxon>Aphelininae</taxon>
        <taxon>Eretmocerus</taxon>
    </lineage>
</organism>
<proteinExistence type="predicted"/>
<gene>
    <name evidence="1" type="ORF">QAD02_021722</name>
</gene>
<dbReference type="Proteomes" id="UP001239111">
    <property type="component" value="Chromosome 1"/>
</dbReference>
<evidence type="ECO:0000313" key="1">
    <source>
        <dbReference type="EMBL" id="KAJ8685929.1"/>
    </source>
</evidence>